<dbReference type="Gene3D" id="2.30.30.90">
    <property type="match status" value="1"/>
</dbReference>
<evidence type="ECO:0000256" key="2">
    <source>
        <dbReference type="ARBA" id="ARBA00007871"/>
    </source>
</evidence>
<proteinExistence type="inferred from homology"/>
<dbReference type="Pfam" id="PF02742">
    <property type="entry name" value="Fe_dep_repr_C"/>
    <property type="match status" value="1"/>
</dbReference>
<dbReference type="GO" id="GO:0046983">
    <property type="term" value="F:protein dimerization activity"/>
    <property type="evidence" value="ECO:0007669"/>
    <property type="project" value="InterPro"/>
</dbReference>
<sequence>MDKKSRDEQAGDEAAASRVVQDYLKRLLGATEWGGNSLSVSGLAQKMGVAPSTASENVRRLDKLGLITHVPYRGITLTEKGEKLALKMVRKHRILETYLHQKLGYPWDLVHAEAEELEHAASDKLIAAMERALGSPQVDPHGDPIPTSDGLLPKVSMMPLGQAPLNTPVTVTRIKDSQAELLRFLESVGVVPGCQLLPLEIIPEAGIMRLKVAGQEITLGKPAVAAIWVTS</sequence>
<dbReference type="InterPro" id="IPR022689">
    <property type="entry name" value="Iron_dep_repressor"/>
</dbReference>
<dbReference type="Pfam" id="PF04023">
    <property type="entry name" value="FeoA"/>
    <property type="match status" value="1"/>
</dbReference>
<gene>
    <name evidence="14" type="ORF">L0M99_08730</name>
</gene>
<dbReference type="InterPro" id="IPR007167">
    <property type="entry name" value="Fe-transptr_FeoA-like"/>
</dbReference>
<comment type="similarity">
    <text evidence="2">Belongs to the DtxR/MntR family.</text>
</comment>
<dbReference type="SMART" id="SM00899">
    <property type="entry name" value="FeoA"/>
    <property type="match status" value="1"/>
</dbReference>
<evidence type="ECO:0000256" key="3">
    <source>
        <dbReference type="ARBA" id="ARBA00011738"/>
    </source>
</evidence>
<dbReference type="InterPro" id="IPR036421">
    <property type="entry name" value="Fe_dep_repressor_sf"/>
</dbReference>
<dbReference type="GO" id="GO:0005737">
    <property type="term" value="C:cytoplasm"/>
    <property type="evidence" value="ECO:0007669"/>
    <property type="project" value="UniProtKB-SubCell"/>
</dbReference>
<dbReference type="PANTHER" id="PTHR33238:SF11">
    <property type="entry name" value="TRANSCRIPTIONAL REGULATOR MNTR"/>
    <property type="match status" value="1"/>
</dbReference>
<evidence type="ECO:0000256" key="12">
    <source>
        <dbReference type="ARBA" id="ARBA00032593"/>
    </source>
</evidence>
<comment type="subunit">
    <text evidence="3">Homodimer.</text>
</comment>
<evidence type="ECO:0000313" key="14">
    <source>
        <dbReference type="EMBL" id="MCG4618571.1"/>
    </source>
</evidence>
<evidence type="ECO:0000313" key="15">
    <source>
        <dbReference type="Proteomes" id="UP001200537"/>
    </source>
</evidence>
<dbReference type="AlphaFoldDB" id="A0AAJ1BD78"/>
<evidence type="ECO:0000256" key="9">
    <source>
        <dbReference type="ARBA" id="ARBA00023159"/>
    </source>
</evidence>
<dbReference type="PROSITE" id="PS50944">
    <property type="entry name" value="HTH_DTXR"/>
    <property type="match status" value="1"/>
</dbReference>
<dbReference type="SUPFAM" id="SSF46785">
    <property type="entry name" value="Winged helix' DNA-binding domain"/>
    <property type="match status" value="1"/>
</dbReference>
<dbReference type="PANTHER" id="PTHR33238">
    <property type="entry name" value="IRON (METAL) DEPENDENT REPRESSOR, DTXR FAMILY"/>
    <property type="match status" value="1"/>
</dbReference>
<keyword evidence="8" id="KW-0238">DNA-binding</keyword>
<comment type="subcellular location">
    <subcellularLocation>
        <location evidence="1">Cytoplasm</location>
    </subcellularLocation>
</comment>
<dbReference type="SMART" id="SM00529">
    <property type="entry name" value="HTH_DTXR"/>
    <property type="match status" value="1"/>
</dbReference>
<keyword evidence="10" id="KW-0804">Transcription</keyword>
<evidence type="ECO:0000256" key="10">
    <source>
        <dbReference type="ARBA" id="ARBA00023163"/>
    </source>
</evidence>
<dbReference type="InterPro" id="IPR036390">
    <property type="entry name" value="WH_DNA-bd_sf"/>
</dbReference>
<dbReference type="GO" id="GO:0046914">
    <property type="term" value="F:transition metal ion binding"/>
    <property type="evidence" value="ECO:0007669"/>
    <property type="project" value="InterPro"/>
</dbReference>
<dbReference type="SUPFAM" id="SSF47979">
    <property type="entry name" value="Iron-dependent repressor protein, dimerization domain"/>
    <property type="match status" value="1"/>
</dbReference>
<dbReference type="InterPro" id="IPR036388">
    <property type="entry name" value="WH-like_DNA-bd_sf"/>
</dbReference>
<dbReference type="RefSeq" id="WP_024058745.1">
    <property type="nucleotide sequence ID" value="NZ_CBCTPO010000008.1"/>
</dbReference>
<protein>
    <recommendedName>
        <fullName evidence="12">Manganese transport regulator</fullName>
    </recommendedName>
</protein>
<dbReference type="InterPro" id="IPR008988">
    <property type="entry name" value="Transcriptional_repressor_C"/>
</dbReference>
<dbReference type="InterPro" id="IPR038157">
    <property type="entry name" value="FeoA_core_dom"/>
</dbReference>
<dbReference type="Proteomes" id="UP001200537">
    <property type="component" value="Unassembled WGS sequence"/>
</dbReference>
<dbReference type="FunFam" id="1.10.60.10:FF:000004">
    <property type="entry name" value="DtxR family transcriptional regulator"/>
    <property type="match status" value="1"/>
</dbReference>
<evidence type="ECO:0000259" key="13">
    <source>
        <dbReference type="PROSITE" id="PS50944"/>
    </source>
</evidence>
<dbReference type="GO" id="GO:0045892">
    <property type="term" value="P:negative regulation of DNA-templated transcription"/>
    <property type="evidence" value="ECO:0007669"/>
    <property type="project" value="TreeGrafter"/>
</dbReference>
<reference evidence="14" key="1">
    <citation type="submission" date="2022-01" db="EMBL/GenBank/DDBJ databases">
        <title>Collection of gut derived symbiotic bacterial strains cultured from healthy donors.</title>
        <authorList>
            <person name="Lin H."/>
            <person name="Kohout C."/>
            <person name="Waligurski E."/>
            <person name="Pamer E.G."/>
        </authorList>
    </citation>
    <scope>NUCLEOTIDE SEQUENCE</scope>
    <source>
        <strain evidence="14">DFI.7.46</strain>
    </source>
</reference>
<accession>A0AAJ1BD78</accession>
<dbReference type="InterPro" id="IPR022687">
    <property type="entry name" value="HTH_DTXR"/>
</dbReference>
<evidence type="ECO:0000256" key="1">
    <source>
        <dbReference type="ARBA" id="ARBA00004496"/>
    </source>
</evidence>
<dbReference type="InterPro" id="IPR001367">
    <property type="entry name" value="Fe_dep_repressor"/>
</dbReference>
<dbReference type="InterPro" id="IPR050536">
    <property type="entry name" value="DtxR_MntR_Metal-Reg"/>
</dbReference>
<organism evidence="14 15">
    <name type="scientific">Varibaculum cambriense</name>
    <dbReference type="NCBI Taxonomy" id="184870"/>
    <lineage>
        <taxon>Bacteria</taxon>
        <taxon>Bacillati</taxon>
        <taxon>Actinomycetota</taxon>
        <taxon>Actinomycetes</taxon>
        <taxon>Actinomycetales</taxon>
        <taxon>Actinomycetaceae</taxon>
        <taxon>Varibaculum</taxon>
    </lineage>
</organism>
<dbReference type="Gene3D" id="1.10.10.10">
    <property type="entry name" value="Winged helix-like DNA-binding domain superfamily/Winged helix DNA-binding domain"/>
    <property type="match status" value="1"/>
</dbReference>
<name>A0AAJ1BD78_9ACTO</name>
<evidence type="ECO:0000256" key="7">
    <source>
        <dbReference type="ARBA" id="ARBA00023015"/>
    </source>
</evidence>
<evidence type="ECO:0000256" key="6">
    <source>
        <dbReference type="ARBA" id="ARBA00023004"/>
    </source>
</evidence>
<evidence type="ECO:0000256" key="8">
    <source>
        <dbReference type="ARBA" id="ARBA00023125"/>
    </source>
</evidence>
<keyword evidence="7" id="KW-0805">Transcription regulation</keyword>
<evidence type="ECO:0000256" key="5">
    <source>
        <dbReference type="ARBA" id="ARBA00022491"/>
    </source>
</evidence>
<dbReference type="GO" id="GO:0003700">
    <property type="term" value="F:DNA-binding transcription factor activity"/>
    <property type="evidence" value="ECO:0007669"/>
    <property type="project" value="InterPro"/>
</dbReference>
<keyword evidence="5" id="KW-0678">Repressor</keyword>
<dbReference type="Pfam" id="PF01325">
    <property type="entry name" value="Fe_dep_repress"/>
    <property type="match status" value="1"/>
</dbReference>
<keyword evidence="11" id="KW-0464">Manganese</keyword>
<evidence type="ECO:0000256" key="4">
    <source>
        <dbReference type="ARBA" id="ARBA00022490"/>
    </source>
</evidence>
<keyword evidence="4" id="KW-0963">Cytoplasm</keyword>
<dbReference type="Gene3D" id="1.10.60.10">
    <property type="entry name" value="Iron dependent repressor, metal binding and dimerisation domain"/>
    <property type="match status" value="1"/>
</dbReference>
<dbReference type="EMBL" id="JAKNHJ010000019">
    <property type="protein sequence ID" value="MCG4618571.1"/>
    <property type="molecule type" value="Genomic_DNA"/>
</dbReference>
<comment type="caution">
    <text evidence="14">The sequence shown here is derived from an EMBL/GenBank/DDBJ whole genome shotgun (WGS) entry which is preliminary data.</text>
</comment>
<keyword evidence="6" id="KW-0408">Iron</keyword>
<feature type="domain" description="HTH dtxR-type" evidence="13">
    <location>
        <begin position="16"/>
        <end position="78"/>
    </location>
</feature>
<evidence type="ECO:0000256" key="11">
    <source>
        <dbReference type="ARBA" id="ARBA00023211"/>
    </source>
</evidence>
<dbReference type="GO" id="GO:0003677">
    <property type="term" value="F:DNA binding"/>
    <property type="evidence" value="ECO:0007669"/>
    <property type="project" value="UniProtKB-KW"/>
</dbReference>
<dbReference type="SUPFAM" id="SSF50037">
    <property type="entry name" value="C-terminal domain of transcriptional repressors"/>
    <property type="match status" value="1"/>
</dbReference>
<keyword evidence="9" id="KW-0010">Activator</keyword>